<organism evidence="3 5">
    <name type="scientific">Acinetobacter baumannii</name>
    <dbReference type="NCBI Taxonomy" id="470"/>
    <lineage>
        <taxon>Bacteria</taxon>
        <taxon>Pseudomonadati</taxon>
        <taxon>Pseudomonadota</taxon>
        <taxon>Gammaproteobacteria</taxon>
        <taxon>Moraxellales</taxon>
        <taxon>Moraxellaceae</taxon>
        <taxon>Acinetobacter</taxon>
        <taxon>Acinetobacter calcoaceticus/baumannii complex</taxon>
    </lineage>
</organism>
<evidence type="ECO:0000313" key="3">
    <source>
        <dbReference type="EMBL" id="RSP67933.1"/>
    </source>
</evidence>
<dbReference type="EMBL" id="RFBY01000150">
    <property type="protein sequence ID" value="RSP67933.1"/>
    <property type="molecule type" value="Genomic_DNA"/>
</dbReference>
<protein>
    <submittedName>
        <fullName evidence="3">DUF417 family protein</fullName>
    </submittedName>
</protein>
<keyword evidence="1" id="KW-0812">Transmembrane</keyword>
<dbReference type="PANTHER" id="PTHR40106:SF1">
    <property type="entry name" value="INNER MEMBRANE PROTEIN RCLC"/>
    <property type="match status" value="1"/>
</dbReference>
<feature type="transmembrane region" description="Helical" evidence="1">
    <location>
        <begin position="72"/>
        <end position="92"/>
    </location>
</feature>
<dbReference type="InterPro" id="IPR007339">
    <property type="entry name" value="RclC-like"/>
</dbReference>
<comment type="caution">
    <text evidence="3">The sequence shown here is derived from an EMBL/GenBank/DDBJ whole genome shotgun (WGS) entry which is preliminary data.</text>
</comment>
<dbReference type="InterPro" id="IPR016865">
    <property type="entry name" value="RclC"/>
</dbReference>
<dbReference type="RefSeq" id="WP_000483698.1">
    <property type="nucleotide sequence ID" value="NZ_JAHKSB010000071.1"/>
</dbReference>
<proteinExistence type="predicted"/>
<evidence type="ECO:0000313" key="5">
    <source>
        <dbReference type="Proteomes" id="UP000269597"/>
    </source>
</evidence>
<reference evidence="3 5" key="2">
    <citation type="submission" date="2018-10" db="EMBL/GenBank/DDBJ databases">
        <title>GWAS and RNA-Seq identify cryptic mechanisms of antimicrobial resistance in Acinetobacter baumannii.</title>
        <authorList>
            <person name="Sahl J.W."/>
        </authorList>
    </citation>
    <scope>NUCLEOTIDE SEQUENCE [LARGE SCALE GENOMIC DNA]</scope>
    <source>
        <strain evidence="3 5">TG31299</strain>
    </source>
</reference>
<evidence type="ECO:0000256" key="1">
    <source>
        <dbReference type="SAM" id="Phobius"/>
    </source>
</evidence>
<feature type="transmembrane region" description="Helical" evidence="1">
    <location>
        <begin position="99"/>
        <end position="119"/>
    </location>
</feature>
<keyword evidence="1" id="KW-0472">Membrane</keyword>
<dbReference type="GO" id="GO:1901530">
    <property type="term" value="P:response to hypochlorite"/>
    <property type="evidence" value="ECO:0007669"/>
    <property type="project" value="TreeGrafter"/>
</dbReference>
<evidence type="ECO:0000313" key="4">
    <source>
        <dbReference type="Proteomes" id="UP000051322"/>
    </source>
</evidence>
<dbReference type="PIRSF" id="PIRSF028065">
    <property type="entry name" value="UCP028065"/>
    <property type="match status" value="1"/>
</dbReference>
<dbReference type="AlphaFoldDB" id="A0A3R9SX56"/>
<dbReference type="Proteomes" id="UP000269597">
    <property type="component" value="Unassembled WGS sequence"/>
</dbReference>
<feature type="transmembrane region" description="Helical" evidence="1">
    <location>
        <begin position="139"/>
        <end position="158"/>
    </location>
</feature>
<dbReference type="Proteomes" id="UP000051322">
    <property type="component" value="Unassembled WGS sequence"/>
</dbReference>
<gene>
    <name evidence="2" type="ORF">APD06_07865</name>
    <name evidence="3" type="ORF">EA722_19540</name>
</gene>
<sequence length="164" mass="18072">MFNYLKEKNFIIAEKNKGEFNFISLLRWSLVIIFIWFGGMKFTHYEAIGIAPFIENSPIVSWLHNLFGIQGASYFLGCMELLTAFILLLGAFKPILSALGGLMSAITFLITLTFMLTTPGVIEPSAGGFPALSGAPGQFLLKDLVLLAASLCILKASINRRNPY</sequence>
<evidence type="ECO:0000313" key="2">
    <source>
        <dbReference type="EMBL" id="KQD21055.1"/>
    </source>
</evidence>
<feature type="transmembrane region" description="Helical" evidence="1">
    <location>
        <begin position="20"/>
        <end position="39"/>
    </location>
</feature>
<accession>A0A3R9SX56</accession>
<name>A0A3R9SX56_ACIBA</name>
<dbReference type="EMBL" id="LLFE01000030">
    <property type="protein sequence ID" value="KQD21055.1"/>
    <property type="molecule type" value="Genomic_DNA"/>
</dbReference>
<dbReference type="Pfam" id="PF04224">
    <property type="entry name" value="DUF417"/>
    <property type="match status" value="1"/>
</dbReference>
<keyword evidence="1" id="KW-1133">Transmembrane helix</keyword>
<dbReference type="PANTHER" id="PTHR40106">
    <property type="entry name" value="INNER MEMBRANE PROTEIN RCLC"/>
    <property type="match status" value="1"/>
</dbReference>
<dbReference type="GO" id="GO:0005886">
    <property type="term" value="C:plasma membrane"/>
    <property type="evidence" value="ECO:0007669"/>
    <property type="project" value="TreeGrafter"/>
</dbReference>
<reference evidence="2 4" key="1">
    <citation type="submission" date="2015-10" db="EMBL/GenBank/DDBJ databases">
        <title>The utility of whole genome sequencing in characterizing Acinetobacter epidemiology and analyzing hospital outbreaks.</title>
        <authorList>
            <person name="Ozer E.A."/>
            <person name="Fitzpatrick M.A."/>
            <person name="Hauser A.R."/>
        </authorList>
    </citation>
    <scope>NUCLEOTIDE SEQUENCE [LARGE SCALE GENOMIC DNA]</scope>
    <source>
        <strain evidence="2 4">ABBL059</strain>
    </source>
</reference>